<sequence length="196" mass="22697">MEEVQKDMQQCILPLALHPAPLDWGTPRRGKLSADQWKMVCSIHLPITLVHLWGVSVGRHRAMLENFLDMVKAIDTTHNREISASHVDSYDHHAFRYLQTAQVLYKDFKMKPIHHVSLHLGEFMQRMGPVHSYRVPAFERLNFLMQRENTNMKSGKLMPMLYATHLLTNNIGELESTFMRTMARASNFLAIFKGDP</sequence>
<accession>A0AA39QLG7</accession>
<comment type="caution">
    <text evidence="1">The sequence shown here is derived from an EMBL/GenBank/DDBJ whole genome shotgun (WGS) entry which is preliminary data.</text>
</comment>
<organism evidence="1 2">
    <name type="scientific">Armillaria luteobubalina</name>
    <dbReference type="NCBI Taxonomy" id="153913"/>
    <lineage>
        <taxon>Eukaryota</taxon>
        <taxon>Fungi</taxon>
        <taxon>Dikarya</taxon>
        <taxon>Basidiomycota</taxon>
        <taxon>Agaricomycotina</taxon>
        <taxon>Agaricomycetes</taxon>
        <taxon>Agaricomycetidae</taxon>
        <taxon>Agaricales</taxon>
        <taxon>Marasmiineae</taxon>
        <taxon>Physalacriaceae</taxon>
        <taxon>Armillaria</taxon>
    </lineage>
</organism>
<reference evidence="1" key="1">
    <citation type="submission" date="2023-06" db="EMBL/GenBank/DDBJ databases">
        <authorList>
            <consortium name="Lawrence Berkeley National Laboratory"/>
            <person name="Ahrendt S."/>
            <person name="Sahu N."/>
            <person name="Indic B."/>
            <person name="Wong-Bajracharya J."/>
            <person name="Merenyi Z."/>
            <person name="Ke H.-M."/>
            <person name="Monk M."/>
            <person name="Kocsube S."/>
            <person name="Drula E."/>
            <person name="Lipzen A."/>
            <person name="Balint B."/>
            <person name="Henrissat B."/>
            <person name="Andreopoulos B."/>
            <person name="Martin F.M."/>
            <person name="Harder C.B."/>
            <person name="Rigling D."/>
            <person name="Ford K.L."/>
            <person name="Foster G.D."/>
            <person name="Pangilinan J."/>
            <person name="Papanicolaou A."/>
            <person name="Barry K."/>
            <person name="LaButti K."/>
            <person name="Viragh M."/>
            <person name="Koriabine M."/>
            <person name="Yan M."/>
            <person name="Riley R."/>
            <person name="Champramary S."/>
            <person name="Plett K.L."/>
            <person name="Tsai I.J."/>
            <person name="Slot J."/>
            <person name="Sipos G."/>
            <person name="Plett J."/>
            <person name="Nagy L.G."/>
            <person name="Grigoriev I.V."/>
        </authorList>
    </citation>
    <scope>NUCLEOTIDE SEQUENCE</scope>
    <source>
        <strain evidence="1">HWK02</strain>
    </source>
</reference>
<dbReference type="AlphaFoldDB" id="A0AA39QLG7"/>
<gene>
    <name evidence="1" type="ORF">EDD18DRAFT_1061362</name>
</gene>
<evidence type="ECO:0000313" key="1">
    <source>
        <dbReference type="EMBL" id="KAK0505143.1"/>
    </source>
</evidence>
<proteinExistence type="predicted"/>
<protein>
    <recommendedName>
        <fullName evidence="3">DUF4218 domain-containing protein</fullName>
    </recommendedName>
</protein>
<keyword evidence="2" id="KW-1185">Reference proteome</keyword>
<name>A0AA39QLG7_9AGAR</name>
<dbReference type="Proteomes" id="UP001175228">
    <property type="component" value="Unassembled WGS sequence"/>
</dbReference>
<dbReference type="EMBL" id="JAUEPU010000002">
    <property type="protein sequence ID" value="KAK0505143.1"/>
    <property type="molecule type" value="Genomic_DNA"/>
</dbReference>
<evidence type="ECO:0008006" key="3">
    <source>
        <dbReference type="Google" id="ProtNLM"/>
    </source>
</evidence>
<evidence type="ECO:0000313" key="2">
    <source>
        <dbReference type="Proteomes" id="UP001175228"/>
    </source>
</evidence>